<feature type="coiled-coil region" evidence="6">
    <location>
        <begin position="5"/>
        <end position="32"/>
    </location>
</feature>
<dbReference type="PROSITE" id="PS50157">
    <property type="entry name" value="ZINC_FINGER_C2H2_2"/>
    <property type="match status" value="1"/>
</dbReference>
<dbReference type="FunFam" id="3.30.160.60:FF:002349">
    <property type="entry name" value="Zinc finger and BTB domain-containing 40"/>
    <property type="match status" value="1"/>
</dbReference>
<protein>
    <recommendedName>
        <fullName evidence="7">C2H2-type domain-containing protein</fullName>
    </recommendedName>
</protein>
<keyword evidence="9" id="KW-1185">Reference proteome</keyword>
<keyword evidence="3 5" id="KW-0863">Zinc-finger</keyword>
<dbReference type="Proteomes" id="UP000011082">
    <property type="component" value="Unassembled WGS sequence"/>
</dbReference>
<evidence type="ECO:0000313" key="8">
    <source>
        <dbReference type="EMBL" id="ELA41484.1"/>
    </source>
</evidence>
<dbReference type="GO" id="GO:0000981">
    <property type="term" value="F:DNA-binding transcription factor activity, RNA polymerase II-specific"/>
    <property type="evidence" value="ECO:0007669"/>
    <property type="project" value="UniProtKB-ARBA"/>
</dbReference>
<dbReference type="EMBL" id="JH370143">
    <property type="protein sequence ID" value="ELA41484.1"/>
    <property type="molecule type" value="Genomic_DNA"/>
</dbReference>
<dbReference type="Gene3D" id="3.30.160.60">
    <property type="entry name" value="Classic Zinc Finger"/>
    <property type="match status" value="2"/>
</dbReference>
<dbReference type="InterPro" id="IPR013087">
    <property type="entry name" value="Znf_C2H2_type"/>
</dbReference>
<dbReference type="OMA" id="HEKADSY"/>
<dbReference type="HOGENOM" id="CLU_142390_0_0_1"/>
<keyword evidence="6" id="KW-0175">Coiled coil</keyword>
<feature type="domain" description="C2H2-type" evidence="7">
    <location>
        <begin position="61"/>
        <end position="88"/>
    </location>
</feature>
<name>L2GLG5_VITCO</name>
<reference evidence="9" key="1">
    <citation type="submission" date="2011-05" db="EMBL/GenBank/DDBJ databases">
        <title>The genome sequence of Vittaforma corneae strain ATCC 50505.</title>
        <authorList>
            <consortium name="The Broad Institute Genome Sequencing Platform"/>
            <person name="Cuomo C."/>
            <person name="Didier E."/>
            <person name="Bowers L."/>
            <person name="Young S.K."/>
            <person name="Zeng Q."/>
            <person name="Gargeya S."/>
            <person name="Fitzgerald M."/>
            <person name="Haas B."/>
            <person name="Abouelleil A."/>
            <person name="Alvarado L."/>
            <person name="Arachchi H.M."/>
            <person name="Berlin A."/>
            <person name="Chapman S.B."/>
            <person name="Gearin G."/>
            <person name="Goldberg J."/>
            <person name="Griggs A."/>
            <person name="Gujja S."/>
            <person name="Hansen M."/>
            <person name="Heiman D."/>
            <person name="Howarth C."/>
            <person name="Larimer J."/>
            <person name="Lui A."/>
            <person name="MacDonald P.J.P."/>
            <person name="McCowen C."/>
            <person name="Montmayeur A."/>
            <person name="Murphy C."/>
            <person name="Neiman D."/>
            <person name="Pearson M."/>
            <person name="Priest M."/>
            <person name="Roberts A."/>
            <person name="Saif S."/>
            <person name="Shea T."/>
            <person name="Sisk P."/>
            <person name="Stolte C."/>
            <person name="Sykes S."/>
            <person name="Wortman J."/>
            <person name="Nusbaum C."/>
            <person name="Birren B."/>
        </authorList>
    </citation>
    <scope>NUCLEOTIDE SEQUENCE [LARGE SCALE GENOMIC DNA]</scope>
    <source>
        <strain evidence="9">ATCC 50505</strain>
    </source>
</reference>
<dbReference type="STRING" id="993615.L2GLG5"/>
<evidence type="ECO:0000256" key="3">
    <source>
        <dbReference type="ARBA" id="ARBA00022771"/>
    </source>
</evidence>
<dbReference type="OrthoDB" id="2188412at2759"/>
<dbReference type="GO" id="GO:0000976">
    <property type="term" value="F:transcription cis-regulatory region binding"/>
    <property type="evidence" value="ECO:0007669"/>
    <property type="project" value="UniProtKB-ARBA"/>
</dbReference>
<dbReference type="InterPro" id="IPR036236">
    <property type="entry name" value="Znf_C2H2_sf"/>
</dbReference>
<dbReference type="InParanoid" id="L2GLG5"/>
<keyword evidence="2" id="KW-0677">Repeat</keyword>
<gene>
    <name evidence="8" type="ORF">VICG_01468</name>
</gene>
<dbReference type="RefSeq" id="XP_007604914.1">
    <property type="nucleotide sequence ID" value="XM_007604852.1"/>
</dbReference>
<dbReference type="VEuPathDB" id="MicrosporidiaDB:VICG_01468"/>
<dbReference type="PANTHER" id="PTHR19818:SF137">
    <property type="entry name" value="INO80 COMPLEX SUBUNIT 1"/>
    <property type="match status" value="1"/>
</dbReference>
<keyword evidence="4" id="KW-0862">Zinc</keyword>
<dbReference type="SMART" id="SM00355">
    <property type="entry name" value="ZnF_C2H2"/>
    <property type="match status" value="3"/>
</dbReference>
<dbReference type="PANTHER" id="PTHR19818">
    <property type="entry name" value="ZINC FINGER PROTEIN ZIC AND GLI"/>
    <property type="match status" value="1"/>
</dbReference>
<dbReference type="SUPFAM" id="SSF57667">
    <property type="entry name" value="beta-beta-alpha zinc fingers"/>
    <property type="match status" value="1"/>
</dbReference>
<dbReference type="InterPro" id="IPR050329">
    <property type="entry name" value="GLI_C2H2-zinc-finger"/>
</dbReference>
<evidence type="ECO:0000256" key="4">
    <source>
        <dbReference type="ARBA" id="ARBA00022833"/>
    </source>
</evidence>
<accession>L2GLG5</accession>
<dbReference type="AlphaFoldDB" id="L2GLG5"/>
<evidence type="ECO:0000256" key="5">
    <source>
        <dbReference type="PROSITE-ProRule" id="PRU00042"/>
    </source>
</evidence>
<dbReference type="GeneID" id="19882179"/>
<evidence type="ECO:0000259" key="7">
    <source>
        <dbReference type="PROSITE" id="PS50157"/>
    </source>
</evidence>
<dbReference type="GO" id="GO:0005634">
    <property type="term" value="C:nucleus"/>
    <property type="evidence" value="ECO:0007669"/>
    <property type="project" value="UniProtKB-ARBA"/>
</dbReference>
<dbReference type="PROSITE" id="PS00028">
    <property type="entry name" value="ZINC_FINGER_C2H2_1"/>
    <property type="match status" value="1"/>
</dbReference>
<organism evidence="8 9">
    <name type="scientific">Vittaforma corneae (strain ATCC 50505)</name>
    <name type="common">Microsporidian parasite</name>
    <name type="synonym">Nosema corneum</name>
    <dbReference type="NCBI Taxonomy" id="993615"/>
    <lineage>
        <taxon>Eukaryota</taxon>
        <taxon>Fungi</taxon>
        <taxon>Fungi incertae sedis</taxon>
        <taxon>Microsporidia</taxon>
        <taxon>Nosematidae</taxon>
        <taxon>Vittaforma</taxon>
    </lineage>
</organism>
<proteinExistence type="predicted"/>
<sequence>MKCEWENCEEDVDDLKEHIEKHLSEQDELKCRWRFCTKRNETLSKGSLIAHLRTHTGERPFKCAKCAKDFTRADALNKHVKRHEANDKIIQNAVDRIFYLTEQRDLESIKTIELLHERQFIINCERLLHECLLDENLAEEWESYLEQA</sequence>
<keyword evidence="1" id="KW-0479">Metal-binding</keyword>
<dbReference type="GO" id="GO:0008270">
    <property type="term" value="F:zinc ion binding"/>
    <property type="evidence" value="ECO:0007669"/>
    <property type="project" value="UniProtKB-KW"/>
</dbReference>
<evidence type="ECO:0000256" key="2">
    <source>
        <dbReference type="ARBA" id="ARBA00022737"/>
    </source>
</evidence>
<evidence type="ECO:0000256" key="6">
    <source>
        <dbReference type="SAM" id="Coils"/>
    </source>
</evidence>
<evidence type="ECO:0000313" key="9">
    <source>
        <dbReference type="Proteomes" id="UP000011082"/>
    </source>
</evidence>
<dbReference type="GO" id="GO:0045944">
    <property type="term" value="P:positive regulation of transcription by RNA polymerase II"/>
    <property type="evidence" value="ECO:0007669"/>
    <property type="project" value="UniProtKB-ARBA"/>
</dbReference>
<evidence type="ECO:0000256" key="1">
    <source>
        <dbReference type="ARBA" id="ARBA00022723"/>
    </source>
</evidence>